<proteinExistence type="inferred from homology"/>
<sequence>DLTDALDRSLVAFAWSPDSRFLYFTLSKDGAINLWRARIPRTPPRARRIEIQQVTQAIQEINDFSAMADGRAVFIASTPGDPSALYELDAQRRIRPLYRPNSRFLAEHSIGRVASVRYRSEGRTIQGWVITPPDFDPRQRYPLVVQMHGGPHVMWGAATRSMWHEFQAMAAAGYVVFYCNPRGSDGYGRDFWHANRGDWGDGPMRDVLRGVDIVVGRGYIDVERMCLTGGSYAGYLTAWIIGRDHRFAAACAQRGVYNLVSMRNTTDVPFFNDREMGGITPWDDAQTLWARSPIALVPNMRTPLLIEHSELDYRVPIEQAEQLFQAMRLQRKVVELVRWPREGHELSRSGEPKHRVERIQRIIRWFNTHARREQ</sequence>
<dbReference type="InterPro" id="IPR001375">
    <property type="entry name" value="Peptidase_S9_cat"/>
</dbReference>
<dbReference type="Gene3D" id="3.40.50.1820">
    <property type="entry name" value="alpha/beta hydrolase"/>
    <property type="match status" value="1"/>
</dbReference>
<dbReference type="SUPFAM" id="SSF82171">
    <property type="entry name" value="DPP6 N-terminal domain-like"/>
    <property type="match status" value="1"/>
</dbReference>
<dbReference type="EMBL" id="PGTN01000125">
    <property type="protein sequence ID" value="PJF46611.1"/>
    <property type="molecule type" value="Genomic_DNA"/>
</dbReference>
<dbReference type="SUPFAM" id="SSF53474">
    <property type="entry name" value="alpha/beta-Hydrolases"/>
    <property type="match status" value="1"/>
</dbReference>
<protein>
    <submittedName>
        <fullName evidence="5">S9 family peptidase</fullName>
    </submittedName>
</protein>
<dbReference type="Proteomes" id="UP000230790">
    <property type="component" value="Unassembled WGS sequence"/>
</dbReference>
<feature type="non-terminal residue" evidence="5">
    <location>
        <position position="1"/>
    </location>
</feature>
<evidence type="ECO:0000313" key="6">
    <source>
        <dbReference type="Proteomes" id="UP000230790"/>
    </source>
</evidence>
<dbReference type="GO" id="GO:0004252">
    <property type="term" value="F:serine-type endopeptidase activity"/>
    <property type="evidence" value="ECO:0007669"/>
    <property type="project" value="TreeGrafter"/>
</dbReference>
<gene>
    <name evidence="5" type="ORF">CUN48_12945</name>
</gene>
<dbReference type="PANTHER" id="PTHR42776">
    <property type="entry name" value="SERINE PEPTIDASE S9 FAMILY MEMBER"/>
    <property type="match status" value="1"/>
</dbReference>
<dbReference type="FunFam" id="3.40.50.1820:FF:000028">
    <property type="entry name" value="S9 family peptidase"/>
    <property type="match status" value="1"/>
</dbReference>
<organism evidence="5 6">
    <name type="scientific">Candidatus Thermofonsia Clade 3 bacterium</name>
    <dbReference type="NCBI Taxonomy" id="2364212"/>
    <lineage>
        <taxon>Bacteria</taxon>
        <taxon>Bacillati</taxon>
        <taxon>Chloroflexota</taxon>
        <taxon>Candidatus Thermofontia</taxon>
        <taxon>Candidatus Thermofonsia Clade 3</taxon>
    </lineage>
</organism>
<keyword evidence="2" id="KW-0645">Protease</keyword>
<name>A0A2M8Q9Z0_9CHLR</name>
<comment type="caution">
    <text evidence="5">The sequence shown here is derived from an EMBL/GenBank/DDBJ whole genome shotgun (WGS) entry which is preliminary data.</text>
</comment>
<evidence type="ECO:0000256" key="2">
    <source>
        <dbReference type="ARBA" id="ARBA00022670"/>
    </source>
</evidence>
<comment type="similarity">
    <text evidence="1">Belongs to the peptidase S9C family.</text>
</comment>
<dbReference type="InterPro" id="IPR029058">
    <property type="entry name" value="AB_hydrolase_fold"/>
</dbReference>
<keyword evidence="3" id="KW-0378">Hydrolase</keyword>
<dbReference type="GO" id="GO:0006508">
    <property type="term" value="P:proteolysis"/>
    <property type="evidence" value="ECO:0007669"/>
    <property type="project" value="UniProtKB-KW"/>
</dbReference>
<accession>A0A2M8Q9Z0</accession>
<reference evidence="5 6" key="1">
    <citation type="submission" date="2017-11" db="EMBL/GenBank/DDBJ databases">
        <title>Evolution of Phototrophy in the Chloroflexi Phylum Driven by Horizontal Gene Transfer.</title>
        <authorList>
            <person name="Ward L.M."/>
            <person name="Hemp J."/>
            <person name="Shih P.M."/>
            <person name="Mcglynn S.E."/>
            <person name="Fischer W."/>
        </authorList>
    </citation>
    <scope>NUCLEOTIDE SEQUENCE [LARGE SCALE GENOMIC DNA]</scope>
    <source>
        <strain evidence="5">JP3_7</strain>
    </source>
</reference>
<dbReference type="AlphaFoldDB" id="A0A2M8Q9Z0"/>
<feature type="domain" description="Peptidase S9 prolyl oligopeptidase catalytic" evidence="4">
    <location>
        <begin position="164"/>
        <end position="370"/>
    </location>
</feature>
<evidence type="ECO:0000313" key="5">
    <source>
        <dbReference type="EMBL" id="PJF46611.1"/>
    </source>
</evidence>
<dbReference type="Pfam" id="PF00326">
    <property type="entry name" value="Peptidase_S9"/>
    <property type="match status" value="1"/>
</dbReference>
<evidence type="ECO:0000256" key="1">
    <source>
        <dbReference type="ARBA" id="ARBA00010040"/>
    </source>
</evidence>
<evidence type="ECO:0000259" key="4">
    <source>
        <dbReference type="Pfam" id="PF00326"/>
    </source>
</evidence>
<dbReference type="PANTHER" id="PTHR42776:SF27">
    <property type="entry name" value="DIPEPTIDYL PEPTIDASE FAMILY MEMBER 6"/>
    <property type="match status" value="1"/>
</dbReference>
<evidence type="ECO:0000256" key="3">
    <source>
        <dbReference type="ARBA" id="ARBA00022801"/>
    </source>
</evidence>